<feature type="compositionally biased region" description="Low complexity" evidence="1">
    <location>
        <begin position="112"/>
        <end position="129"/>
    </location>
</feature>
<proteinExistence type="predicted"/>
<evidence type="ECO:0000256" key="1">
    <source>
        <dbReference type="SAM" id="MobiDB-lite"/>
    </source>
</evidence>
<reference evidence="4 5" key="1">
    <citation type="journal article" date="2016" name="Genome Announc.">
        <title>Draft Genome Sequence of the Anaerobic Ammonium-Oxidizing Bacterium 'Candidatus Brocadia sp. 40'.</title>
        <authorList>
            <person name="Ali M."/>
            <person name="Haroon M.F."/>
            <person name="Narita Y."/>
            <person name="Zhang L."/>
            <person name="Rangel Shaw D."/>
            <person name="Okabe S."/>
            <person name="Saikaly P.E."/>
        </authorList>
    </citation>
    <scope>NUCLEOTIDE SEQUENCE [LARGE SCALE GENOMIC DNA]</scope>
    <source>
        <strain evidence="4 5">40</strain>
    </source>
</reference>
<dbReference type="RefSeq" id="WP_070066091.1">
    <property type="nucleotide sequence ID" value="NZ_MJUW02000021.1"/>
</dbReference>
<keyword evidence="5" id="KW-1185">Reference proteome</keyword>
<accession>A0A1V6M2U3</accession>
<feature type="signal peptide" evidence="2">
    <location>
        <begin position="1"/>
        <end position="23"/>
    </location>
</feature>
<evidence type="ECO:0000256" key="2">
    <source>
        <dbReference type="SAM" id="SignalP"/>
    </source>
</evidence>
<name>A0A1V6M2U3_9BACT</name>
<dbReference type="CDD" id="cd12797">
    <property type="entry name" value="M23_peptidase"/>
    <property type="match status" value="1"/>
</dbReference>
<protein>
    <recommendedName>
        <fullName evidence="3">LysM domain-containing protein</fullName>
    </recommendedName>
</protein>
<dbReference type="PANTHER" id="PTHR21666">
    <property type="entry name" value="PEPTIDASE-RELATED"/>
    <property type="match status" value="1"/>
</dbReference>
<dbReference type="Gene3D" id="2.70.70.10">
    <property type="entry name" value="Glucose Permease (Domain IIA)"/>
    <property type="match status" value="1"/>
</dbReference>
<evidence type="ECO:0000313" key="5">
    <source>
        <dbReference type="Proteomes" id="UP000242219"/>
    </source>
</evidence>
<dbReference type="Pfam" id="PF01551">
    <property type="entry name" value="Peptidase_M23"/>
    <property type="match status" value="1"/>
</dbReference>
<comment type="caution">
    <text evidence="4">The sequence shown here is derived from an EMBL/GenBank/DDBJ whole genome shotgun (WGS) entry which is preliminary data.</text>
</comment>
<dbReference type="Proteomes" id="UP000242219">
    <property type="component" value="Unassembled WGS sequence"/>
</dbReference>
<dbReference type="InterPro" id="IPR016047">
    <property type="entry name" value="M23ase_b-sheet_dom"/>
</dbReference>
<dbReference type="EMBL" id="MJUW02000021">
    <property type="protein sequence ID" value="OQD46729.1"/>
    <property type="molecule type" value="Genomic_DNA"/>
</dbReference>
<dbReference type="PROSITE" id="PS51782">
    <property type="entry name" value="LYSM"/>
    <property type="match status" value="1"/>
</dbReference>
<keyword evidence="2" id="KW-0732">Signal</keyword>
<dbReference type="InterPro" id="IPR050570">
    <property type="entry name" value="Cell_wall_metabolism_enzyme"/>
</dbReference>
<evidence type="ECO:0000313" key="4">
    <source>
        <dbReference type="EMBL" id="OQD46729.1"/>
    </source>
</evidence>
<feature type="chain" id="PRO_5010700453" description="LysM domain-containing protein" evidence="2">
    <location>
        <begin position="24"/>
        <end position="262"/>
    </location>
</feature>
<dbReference type="InterPro" id="IPR011055">
    <property type="entry name" value="Dup_hybrid_motif"/>
</dbReference>
<dbReference type="CDD" id="cd00118">
    <property type="entry name" value="LysM"/>
    <property type="match status" value="1"/>
</dbReference>
<organism evidence="4 5">
    <name type="scientific">Candidatus Brocadia sapporoensis</name>
    <dbReference type="NCBI Taxonomy" id="392547"/>
    <lineage>
        <taxon>Bacteria</taxon>
        <taxon>Pseudomonadati</taxon>
        <taxon>Planctomycetota</taxon>
        <taxon>Candidatus Brocadiia</taxon>
        <taxon>Candidatus Brocadiales</taxon>
        <taxon>Candidatus Brocadiaceae</taxon>
        <taxon>Candidatus Brocadia</taxon>
    </lineage>
</organism>
<feature type="domain" description="LysM" evidence="3">
    <location>
        <begin position="65"/>
        <end position="109"/>
    </location>
</feature>
<dbReference type="GO" id="GO:0004222">
    <property type="term" value="F:metalloendopeptidase activity"/>
    <property type="evidence" value="ECO:0007669"/>
    <property type="project" value="TreeGrafter"/>
</dbReference>
<dbReference type="Gene3D" id="3.10.350.10">
    <property type="entry name" value="LysM domain"/>
    <property type="match status" value="1"/>
</dbReference>
<dbReference type="InterPro" id="IPR036779">
    <property type="entry name" value="LysM_dom_sf"/>
</dbReference>
<dbReference type="Pfam" id="PF01476">
    <property type="entry name" value="LysM"/>
    <property type="match status" value="1"/>
</dbReference>
<dbReference type="InterPro" id="IPR018392">
    <property type="entry name" value="LysM"/>
</dbReference>
<sequence>MNNYFLINLTVKGILIISVLTLAGGCATQTKKTEVPAPLESEMRSIADQKASTTYQPQIQSEKATYYVVKKGDTLWRISKNYGASVNAILKANHMKSTKDLKVGQKLTIPVSGKSQKSPSSISRSSRLSTGKTARDASSRGFTWPVKGKVVSQYGEVRNGTKNHGISILPQAGQNVVAAKEGTIEAVSGAGGDISVIVIKHEGGIRTLYESCCSPVVGEGSHVETAQTIANIRPTSAGKSQEITFKIYVKDKPANPMTYLPK</sequence>
<dbReference type="SUPFAM" id="SSF51261">
    <property type="entry name" value="Duplicated hybrid motif"/>
    <property type="match status" value="1"/>
</dbReference>
<evidence type="ECO:0000259" key="3">
    <source>
        <dbReference type="PROSITE" id="PS51782"/>
    </source>
</evidence>
<gene>
    <name evidence="4" type="ORF">BIY37_01595</name>
</gene>
<dbReference type="AlphaFoldDB" id="A0A1V6M2U3"/>
<feature type="region of interest" description="Disordered" evidence="1">
    <location>
        <begin position="108"/>
        <end position="140"/>
    </location>
</feature>
<dbReference type="PANTHER" id="PTHR21666:SF270">
    <property type="entry name" value="MUREIN HYDROLASE ACTIVATOR ENVC"/>
    <property type="match status" value="1"/>
</dbReference>
<dbReference type="SMART" id="SM00257">
    <property type="entry name" value="LysM"/>
    <property type="match status" value="1"/>
</dbReference>